<sequence>MAHEPLHILIVDDDERLRVLLTRYLNEQGFVVEGAATIAEAEAGVLLAKFDLVVLDLMLPDGDGLDFCRKLRSRGITVPVIMLTARGDDVDRIVGLEIGADDYLAKPYNPRELLARIRAVLRRRAPAEPVAESKGVQRFGPFSLDRDRRLLMRDGDVVKLTTGEFVMLSVLAEHARVAMPRERLMSIVHGAGEEATLRSIDVTISRLRRIIEPDPRNPRLIQTVWGQGYVFVPDGLD</sequence>
<dbReference type="PANTHER" id="PTHR48111:SF4">
    <property type="entry name" value="DNA-BINDING DUAL TRANSCRIPTIONAL REGULATOR OMPR"/>
    <property type="match status" value="1"/>
</dbReference>
<dbReference type="Gene3D" id="6.10.250.690">
    <property type="match status" value="1"/>
</dbReference>
<dbReference type="Gene3D" id="1.10.10.10">
    <property type="entry name" value="Winged helix-like DNA-binding domain superfamily/Winged helix DNA-binding domain"/>
    <property type="match status" value="1"/>
</dbReference>
<keyword evidence="11" id="KW-1185">Reference proteome</keyword>
<dbReference type="Pfam" id="PF00486">
    <property type="entry name" value="Trans_reg_C"/>
    <property type="match status" value="1"/>
</dbReference>
<evidence type="ECO:0000313" key="11">
    <source>
        <dbReference type="Proteomes" id="UP000241074"/>
    </source>
</evidence>
<feature type="modified residue" description="4-aspartylphosphate" evidence="6">
    <location>
        <position position="56"/>
    </location>
</feature>
<dbReference type="RefSeq" id="WP_106893123.1">
    <property type="nucleotide sequence ID" value="NZ_CP027860.1"/>
</dbReference>
<evidence type="ECO:0000256" key="1">
    <source>
        <dbReference type="ARBA" id="ARBA00022553"/>
    </source>
</evidence>
<name>A0A2P1PWJ0_9GAMM</name>
<dbReference type="SMART" id="SM00862">
    <property type="entry name" value="Trans_reg_C"/>
    <property type="match status" value="1"/>
</dbReference>
<dbReference type="InterPro" id="IPR036388">
    <property type="entry name" value="WH-like_DNA-bd_sf"/>
</dbReference>
<evidence type="ECO:0000259" key="9">
    <source>
        <dbReference type="PROSITE" id="PS51755"/>
    </source>
</evidence>
<proteinExistence type="predicted"/>
<dbReference type="Proteomes" id="UP000241074">
    <property type="component" value="Chromosome"/>
</dbReference>
<dbReference type="InterPro" id="IPR039420">
    <property type="entry name" value="WalR-like"/>
</dbReference>
<evidence type="ECO:0000256" key="3">
    <source>
        <dbReference type="ARBA" id="ARBA00023015"/>
    </source>
</evidence>
<feature type="DNA-binding region" description="OmpR/PhoB-type" evidence="7">
    <location>
        <begin position="134"/>
        <end position="233"/>
    </location>
</feature>
<evidence type="ECO:0000259" key="8">
    <source>
        <dbReference type="PROSITE" id="PS50110"/>
    </source>
</evidence>
<dbReference type="SMART" id="SM00448">
    <property type="entry name" value="REC"/>
    <property type="match status" value="1"/>
</dbReference>
<dbReference type="AlphaFoldDB" id="A0A2P1PWJ0"/>
<dbReference type="PROSITE" id="PS50110">
    <property type="entry name" value="RESPONSE_REGULATORY"/>
    <property type="match status" value="1"/>
</dbReference>
<dbReference type="CDD" id="cd00383">
    <property type="entry name" value="trans_reg_C"/>
    <property type="match status" value="1"/>
</dbReference>
<keyword evidence="5" id="KW-0804">Transcription</keyword>
<dbReference type="GO" id="GO:0032993">
    <property type="term" value="C:protein-DNA complex"/>
    <property type="evidence" value="ECO:0007669"/>
    <property type="project" value="TreeGrafter"/>
</dbReference>
<dbReference type="GO" id="GO:0005829">
    <property type="term" value="C:cytosol"/>
    <property type="evidence" value="ECO:0007669"/>
    <property type="project" value="TreeGrafter"/>
</dbReference>
<dbReference type="PROSITE" id="PS51755">
    <property type="entry name" value="OMPR_PHOB"/>
    <property type="match status" value="1"/>
</dbReference>
<dbReference type="PANTHER" id="PTHR48111">
    <property type="entry name" value="REGULATOR OF RPOS"/>
    <property type="match status" value="1"/>
</dbReference>
<dbReference type="SUPFAM" id="SSF46894">
    <property type="entry name" value="C-terminal effector domain of the bipartite response regulators"/>
    <property type="match status" value="1"/>
</dbReference>
<gene>
    <name evidence="10" type="primary">ompR</name>
    <name evidence="10" type="ORF">C7S18_19445</name>
</gene>
<dbReference type="GO" id="GO:0006355">
    <property type="term" value="P:regulation of DNA-templated transcription"/>
    <property type="evidence" value="ECO:0007669"/>
    <property type="project" value="InterPro"/>
</dbReference>
<evidence type="ECO:0000256" key="7">
    <source>
        <dbReference type="PROSITE-ProRule" id="PRU01091"/>
    </source>
</evidence>
<feature type="domain" description="Response regulatory" evidence="8">
    <location>
        <begin position="7"/>
        <end position="121"/>
    </location>
</feature>
<organism evidence="10 11">
    <name type="scientific">Ahniella affigens</name>
    <dbReference type="NCBI Taxonomy" id="2021234"/>
    <lineage>
        <taxon>Bacteria</taxon>
        <taxon>Pseudomonadati</taxon>
        <taxon>Pseudomonadota</taxon>
        <taxon>Gammaproteobacteria</taxon>
        <taxon>Lysobacterales</taxon>
        <taxon>Rhodanobacteraceae</taxon>
        <taxon>Ahniella</taxon>
    </lineage>
</organism>
<dbReference type="Pfam" id="PF00072">
    <property type="entry name" value="Response_reg"/>
    <property type="match status" value="1"/>
</dbReference>
<protein>
    <submittedName>
        <fullName evidence="10">Two-component system response regulator OmpR</fullName>
    </submittedName>
</protein>
<dbReference type="InterPro" id="IPR011006">
    <property type="entry name" value="CheY-like_superfamily"/>
</dbReference>
<dbReference type="OrthoDB" id="9802426at2"/>
<dbReference type="KEGG" id="xba:C7S18_19445"/>
<evidence type="ECO:0000256" key="6">
    <source>
        <dbReference type="PROSITE-ProRule" id="PRU00169"/>
    </source>
</evidence>
<evidence type="ECO:0000256" key="2">
    <source>
        <dbReference type="ARBA" id="ARBA00023012"/>
    </source>
</evidence>
<keyword evidence="2" id="KW-0902">Two-component regulatory system</keyword>
<dbReference type="Gene3D" id="3.40.50.2300">
    <property type="match status" value="1"/>
</dbReference>
<evidence type="ECO:0000256" key="4">
    <source>
        <dbReference type="ARBA" id="ARBA00023125"/>
    </source>
</evidence>
<dbReference type="SUPFAM" id="SSF52172">
    <property type="entry name" value="CheY-like"/>
    <property type="match status" value="1"/>
</dbReference>
<dbReference type="EMBL" id="CP027860">
    <property type="protein sequence ID" value="AVP99203.1"/>
    <property type="molecule type" value="Genomic_DNA"/>
</dbReference>
<dbReference type="InterPro" id="IPR001789">
    <property type="entry name" value="Sig_transdc_resp-reg_receiver"/>
</dbReference>
<evidence type="ECO:0000313" key="10">
    <source>
        <dbReference type="EMBL" id="AVP99203.1"/>
    </source>
</evidence>
<dbReference type="InterPro" id="IPR001867">
    <property type="entry name" value="OmpR/PhoB-type_DNA-bd"/>
</dbReference>
<keyword evidence="3" id="KW-0805">Transcription regulation</keyword>
<dbReference type="InterPro" id="IPR016032">
    <property type="entry name" value="Sig_transdc_resp-reg_C-effctor"/>
</dbReference>
<reference evidence="10 11" key="2">
    <citation type="submission" date="2018-03" db="EMBL/GenBank/DDBJ databases">
        <authorList>
            <person name="Keele B.F."/>
        </authorList>
    </citation>
    <scope>NUCLEOTIDE SEQUENCE [LARGE SCALE GENOMIC DNA]</scope>
    <source>
        <strain evidence="10 11">D13</strain>
    </source>
</reference>
<reference evidence="10 11" key="1">
    <citation type="submission" date="2018-03" db="EMBL/GenBank/DDBJ databases">
        <title>Ahniella affigens gen. nov., sp. nov., a gammaproteobacterium isolated from sandy soil near a stream.</title>
        <authorList>
            <person name="Ko Y."/>
            <person name="Kim J.-H."/>
        </authorList>
    </citation>
    <scope>NUCLEOTIDE SEQUENCE [LARGE SCALE GENOMIC DNA]</scope>
    <source>
        <strain evidence="10 11">D13</strain>
    </source>
</reference>
<dbReference type="GO" id="GO:0000976">
    <property type="term" value="F:transcription cis-regulatory region binding"/>
    <property type="evidence" value="ECO:0007669"/>
    <property type="project" value="TreeGrafter"/>
</dbReference>
<keyword evidence="4 7" id="KW-0238">DNA-binding</keyword>
<keyword evidence="1 6" id="KW-0597">Phosphoprotein</keyword>
<evidence type="ECO:0000256" key="5">
    <source>
        <dbReference type="ARBA" id="ARBA00023163"/>
    </source>
</evidence>
<accession>A0A2P1PWJ0</accession>
<dbReference type="FunFam" id="3.40.50.2300:FF:000001">
    <property type="entry name" value="DNA-binding response regulator PhoB"/>
    <property type="match status" value="1"/>
</dbReference>
<feature type="domain" description="OmpR/PhoB-type" evidence="9">
    <location>
        <begin position="134"/>
        <end position="233"/>
    </location>
</feature>
<dbReference type="GO" id="GO:0000156">
    <property type="term" value="F:phosphorelay response regulator activity"/>
    <property type="evidence" value="ECO:0007669"/>
    <property type="project" value="TreeGrafter"/>
</dbReference>